<dbReference type="AlphaFoldDB" id="A0A931FV83"/>
<dbReference type="EMBL" id="JADQTO010000002">
    <property type="protein sequence ID" value="MBG0560532.1"/>
    <property type="molecule type" value="Genomic_DNA"/>
</dbReference>
<dbReference type="GO" id="GO:0016758">
    <property type="term" value="F:hexosyltransferase activity"/>
    <property type="evidence" value="ECO:0007669"/>
    <property type="project" value="TreeGrafter"/>
</dbReference>
<sequence length="274" mass="29873">MSVTPTGTARGKRNVLGVLVDATDYATATAQIIEAAREQRPFAVTALAVHGVMTGVQDRAHNARLNSFDLVTPDGQPVRWALNLLHGAGLTDRVYGPTLTLKVVEQAAAEGLPVYLYGSTQPTLDRLVPALLEMFPALKIAGVEASKFRTAQADEPEEIAERIKSSGARVVLVGLGCPRQEVFTYAMRPLLDMPLLAVGAAFDYHAGLLRNPPAWMQKYALEWLWRLGLEPKRLWKRYVLLNPAYLARLGAQKLGLWKAAPPAPATGRESVFPV</sequence>
<organism evidence="3 4">
    <name type="scientific">Actinoplanes aureus</name>
    <dbReference type="NCBI Taxonomy" id="2792083"/>
    <lineage>
        <taxon>Bacteria</taxon>
        <taxon>Bacillati</taxon>
        <taxon>Actinomycetota</taxon>
        <taxon>Actinomycetes</taxon>
        <taxon>Micromonosporales</taxon>
        <taxon>Micromonosporaceae</taxon>
        <taxon>Actinoplanes</taxon>
    </lineage>
</organism>
<dbReference type="NCBIfam" id="TIGR00696">
    <property type="entry name" value="wecG_tagA_cpsF"/>
    <property type="match status" value="1"/>
</dbReference>
<proteinExistence type="predicted"/>
<keyword evidence="1" id="KW-0328">Glycosyltransferase</keyword>
<dbReference type="RefSeq" id="WP_196412349.1">
    <property type="nucleotide sequence ID" value="NZ_JADQTO010000002.1"/>
</dbReference>
<dbReference type="PANTHER" id="PTHR34136">
    <property type="match status" value="1"/>
</dbReference>
<dbReference type="CDD" id="cd06533">
    <property type="entry name" value="Glyco_transf_WecG_TagA"/>
    <property type="match status" value="1"/>
</dbReference>
<dbReference type="Proteomes" id="UP000598146">
    <property type="component" value="Unassembled WGS sequence"/>
</dbReference>
<evidence type="ECO:0000313" key="4">
    <source>
        <dbReference type="Proteomes" id="UP000598146"/>
    </source>
</evidence>
<reference evidence="3" key="1">
    <citation type="submission" date="2020-11" db="EMBL/GenBank/DDBJ databases">
        <title>Isolation and identification of active actinomycetes.</title>
        <authorList>
            <person name="Sun X."/>
        </authorList>
    </citation>
    <scope>NUCLEOTIDE SEQUENCE</scope>
    <source>
        <strain evidence="3">NEAU-A11</strain>
    </source>
</reference>
<accession>A0A931FV83</accession>
<keyword evidence="2" id="KW-0808">Transferase</keyword>
<evidence type="ECO:0000256" key="2">
    <source>
        <dbReference type="ARBA" id="ARBA00022679"/>
    </source>
</evidence>
<dbReference type="Pfam" id="PF03808">
    <property type="entry name" value="Glyco_tran_WecG"/>
    <property type="match status" value="1"/>
</dbReference>
<evidence type="ECO:0000313" key="3">
    <source>
        <dbReference type="EMBL" id="MBG0560532.1"/>
    </source>
</evidence>
<dbReference type="InterPro" id="IPR004629">
    <property type="entry name" value="WecG_TagA_CpsF"/>
</dbReference>
<keyword evidence="4" id="KW-1185">Reference proteome</keyword>
<dbReference type="PANTHER" id="PTHR34136:SF1">
    <property type="entry name" value="UDP-N-ACETYL-D-MANNOSAMINURONIC ACID TRANSFERASE"/>
    <property type="match status" value="1"/>
</dbReference>
<gene>
    <name evidence="3" type="ORF">I4J89_03505</name>
</gene>
<name>A0A931FV83_9ACTN</name>
<evidence type="ECO:0000256" key="1">
    <source>
        <dbReference type="ARBA" id="ARBA00022676"/>
    </source>
</evidence>
<protein>
    <submittedName>
        <fullName evidence="3">WecB/TagA/CpsF family glycosyltransferase</fullName>
    </submittedName>
</protein>
<comment type="caution">
    <text evidence="3">The sequence shown here is derived from an EMBL/GenBank/DDBJ whole genome shotgun (WGS) entry which is preliminary data.</text>
</comment>